<dbReference type="AlphaFoldDB" id="A0A9P1BQH6"/>
<dbReference type="PANTHER" id="PTHR31834:SF1">
    <property type="entry name" value="INITIATION-SPECIFIC ALPHA-1,6-MANNOSYLTRANSFERASE"/>
    <property type="match status" value="1"/>
</dbReference>
<dbReference type="InterPro" id="IPR039367">
    <property type="entry name" value="Och1-like"/>
</dbReference>
<reference evidence="2" key="1">
    <citation type="submission" date="2022-10" db="EMBL/GenBank/DDBJ databases">
        <authorList>
            <person name="Chen Y."/>
            <person name="Dougan E. K."/>
            <person name="Chan C."/>
            <person name="Rhodes N."/>
            <person name="Thang M."/>
        </authorList>
    </citation>
    <scope>NUCLEOTIDE SEQUENCE</scope>
</reference>
<evidence type="ECO:0000313" key="2">
    <source>
        <dbReference type="EMBL" id="CAI3977517.1"/>
    </source>
</evidence>
<dbReference type="InterPro" id="IPR007577">
    <property type="entry name" value="GlycoTrfase_DXD_sugar-bd_CS"/>
</dbReference>
<sequence>MWAAIVGHSEVAQLLIQATCDIYARDEKGMTALMWAAKHGHQGVAKQLLTAVADECNAMLQTDLRSASGMMSRLDFKHALENKASKAIPCVIHQTSKTHTLKEQEAKWAQTWKDKNPKCQYKLWNDTEIAELAQKASPKVIWPIWDGLQPVQRADVFRYLVLWDQGGYCADVDVACNKPIDQYKLPETTNMIVGYEFGHRFPEWQRAQIKFARTEQFQQWFIASAPGNPVLLRCLELIRQRYTWKIESTLELTGPGVFSDAVHEFLEMKSPHAVENEVEIRRHPPEAHFLSYPSESLFGYGEWKMWVFAAGRVNAAPMIRADDPTEGPENMVEHHFAGSWKKDKDMEDSQKRREAEAAKAT</sequence>
<dbReference type="GO" id="GO:0006487">
    <property type="term" value="P:protein N-linked glycosylation"/>
    <property type="evidence" value="ECO:0007669"/>
    <property type="project" value="TreeGrafter"/>
</dbReference>
<keyword evidence="5" id="KW-1185">Reference proteome</keyword>
<proteinExistence type="predicted"/>
<dbReference type="InterPro" id="IPR036770">
    <property type="entry name" value="Ankyrin_rpt-contain_sf"/>
</dbReference>
<organism evidence="2">
    <name type="scientific">Cladocopium goreaui</name>
    <dbReference type="NCBI Taxonomy" id="2562237"/>
    <lineage>
        <taxon>Eukaryota</taxon>
        <taxon>Sar</taxon>
        <taxon>Alveolata</taxon>
        <taxon>Dinophyceae</taxon>
        <taxon>Suessiales</taxon>
        <taxon>Symbiodiniaceae</taxon>
        <taxon>Cladocopium</taxon>
    </lineage>
</organism>
<gene>
    <name evidence="2" type="ORF">C1SCF055_LOCUS5651</name>
</gene>
<feature type="region of interest" description="Disordered" evidence="1">
    <location>
        <begin position="335"/>
        <end position="361"/>
    </location>
</feature>
<dbReference type="SMART" id="SM00248">
    <property type="entry name" value="ANK"/>
    <property type="match status" value="2"/>
</dbReference>
<dbReference type="EMBL" id="CAMXCT020000347">
    <property type="protein sequence ID" value="CAL1130892.1"/>
    <property type="molecule type" value="Genomic_DNA"/>
</dbReference>
<name>A0A9P1BQH6_9DINO</name>
<dbReference type="EMBL" id="CAMXCT010000347">
    <property type="protein sequence ID" value="CAI3977517.1"/>
    <property type="molecule type" value="Genomic_DNA"/>
</dbReference>
<comment type="caution">
    <text evidence="2">The sequence shown here is derived from an EMBL/GenBank/DDBJ whole genome shotgun (WGS) entry which is preliminary data.</text>
</comment>
<evidence type="ECO:0000256" key="1">
    <source>
        <dbReference type="SAM" id="MobiDB-lite"/>
    </source>
</evidence>
<dbReference type="SUPFAM" id="SSF48403">
    <property type="entry name" value="Ankyrin repeat"/>
    <property type="match status" value="1"/>
</dbReference>
<dbReference type="GO" id="GO:0000136">
    <property type="term" value="C:mannan polymerase complex"/>
    <property type="evidence" value="ECO:0007669"/>
    <property type="project" value="TreeGrafter"/>
</dbReference>
<evidence type="ECO:0000313" key="4">
    <source>
        <dbReference type="EMBL" id="CAL4764829.1"/>
    </source>
</evidence>
<dbReference type="InterPro" id="IPR029044">
    <property type="entry name" value="Nucleotide-diphossugar_trans"/>
</dbReference>
<accession>A0A9P1BQH6</accession>
<dbReference type="EMBL" id="CAMXCT030000347">
    <property type="protein sequence ID" value="CAL4764829.1"/>
    <property type="molecule type" value="Genomic_DNA"/>
</dbReference>
<evidence type="ECO:0000313" key="5">
    <source>
        <dbReference type="Proteomes" id="UP001152797"/>
    </source>
</evidence>
<dbReference type="Pfam" id="PF12796">
    <property type="entry name" value="Ank_2"/>
    <property type="match status" value="1"/>
</dbReference>
<dbReference type="PANTHER" id="PTHR31834">
    <property type="entry name" value="INITIATION-SPECIFIC ALPHA-1,6-MANNOSYLTRANSFERASE"/>
    <property type="match status" value="1"/>
</dbReference>
<dbReference type="Gene3D" id="1.25.40.20">
    <property type="entry name" value="Ankyrin repeat-containing domain"/>
    <property type="match status" value="1"/>
</dbReference>
<dbReference type="Proteomes" id="UP001152797">
    <property type="component" value="Unassembled WGS sequence"/>
</dbReference>
<dbReference type="SUPFAM" id="SSF53448">
    <property type="entry name" value="Nucleotide-diphospho-sugar transferases"/>
    <property type="match status" value="1"/>
</dbReference>
<dbReference type="InterPro" id="IPR002110">
    <property type="entry name" value="Ankyrin_rpt"/>
</dbReference>
<dbReference type="GO" id="GO:0000009">
    <property type="term" value="F:alpha-1,6-mannosyltransferase activity"/>
    <property type="evidence" value="ECO:0007669"/>
    <property type="project" value="InterPro"/>
</dbReference>
<dbReference type="Pfam" id="PF04488">
    <property type="entry name" value="Gly_transf_sug"/>
    <property type="match status" value="1"/>
</dbReference>
<reference evidence="3" key="2">
    <citation type="submission" date="2024-04" db="EMBL/GenBank/DDBJ databases">
        <authorList>
            <person name="Chen Y."/>
            <person name="Shah S."/>
            <person name="Dougan E. K."/>
            <person name="Thang M."/>
            <person name="Chan C."/>
        </authorList>
    </citation>
    <scope>NUCLEOTIDE SEQUENCE [LARGE SCALE GENOMIC DNA]</scope>
</reference>
<dbReference type="OrthoDB" id="409543at2759"/>
<evidence type="ECO:0000313" key="3">
    <source>
        <dbReference type="EMBL" id="CAL1130892.1"/>
    </source>
</evidence>
<protein>
    <submittedName>
        <fullName evidence="4">ABC transporter G family member 24</fullName>
    </submittedName>
</protein>
<dbReference type="Gene3D" id="3.90.550.20">
    <property type="match status" value="1"/>
</dbReference>